<feature type="domain" description="CN hydrolase" evidence="9">
    <location>
        <begin position="225"/>
        <end position="484"/>
    </location>
</feature>
<dbReference type="GO" id="GO:0005886">
    <property type="term" value="C:plasma membrane"/>
    <property type="evidence" value="ECO:0007669"/>
    <property type="project" value="UniProtKB-SubCell"/>
</dbReference>
<gene>
    <name evidence="8" type="primary">lnt</name>
    <name evidence="10" type="ORF">CLV29_0998</name>
</gene>
<dbReference type="GO" id="GO:0042158">
    <property type="term" value="P:lipoprotein biosynthetic process"/>
    <property type="evidence" value="ECO:0007669"/>
    <property type="project" value="UniProtKB-UniRule"/>
</dbReference>
<comment type="subcellular location">
    <subcellularLocation>
        <location evidence="1 8">Cell membrane</location>
        <topology evidence="1 8">Multi-pass membrane protein</topology>
    </subcellularLocation>
</comment>
<dbReference type="OrthoDB" id="9804277at2"/>
<feature type="transmembrane region" description="Helical" evidence="8">
    <location>
        <begin position="192"/>
        <end position="213"/>
    </location>
</feature>
<feature type="transmembrane region" description="Helical" evidence="8">
    <location>
        <begin position="20"/>
        <end position="53"/>
    </location>
</feature>
<evidence type="ECO:0000256" key="4">
    <source>
        <dbReference type="ARBA" id="ARBA00022692"/>
    </source>
</evidence>
<name>A0A4R7J9V9_9ACTN</name>
<dbReference type="Pfam" id="PF20154">
    <property type="entry name" value="LNT_N"/>
    <property type="match status" value="1"/>
</dbReference>
<dbReference type="Gene3D" id="3.60.110.10">
    <property type="entry name" value="Carbon-nitrogen hydrolase"/>
    <property type="match status" value="1"/>
</dbReference>
<evidence type="ECO:0000256" key="1">
    <source>
        <dbReference type="ARBA" id="ARBA00004651"/>
    </source>
</evidence>
<keyword evidence="6 8" id="KW-0472">Membrane</keyword>
<keyword evidence="10" id="KW-0449">Lipoprotein</keyword>
<evidence type="ECO:0000256" key="3">
    <source>
        <dbReference type="ARBA" id="ARBA00022679"/>
    </source>
</evidence>
<feature type="transmembrane region" description="Helical" evidence="8">
    <location>
        <begin position="155"/>
        <end position="185"/>
    </location>
</feature>
<evidence type="ECO:0000256" key="5">
    <source>
        <dbReference type="ARBA" id="ARBA00022989"/>
    </source>
</evidence>
<proteinExistence type="inferred from homology"/>
<dbReference type="InterPro" id="IPR045378">
    <property type="entry name" value="LNT_N"/>
</dbReference>
<dbReference type="NCBIfam" id="TIGR00546">
    <property type="entry name" value="lnt"/>
    <property type="match status" value="1"/>
</dbReference>
<feature type="transmembrane region" description="Helical" evidence="8">
    <location>
        <begin position="498"/>
        <end position="516"/>
    </location>
</feature>
<keyword evidence="2 8" id="KW-1003">Cell membrane</keyword>
<accession>A0A4R7J9V9</accession>
<dbReference type="InterPro" id="IPR004563">
    <property type="entry name" value="Apolipo_AcylTrfase"/>
</dbReference>
<evidence type="ECO:0000256" key="7">
    <source>
        <dbReference type="ARBA" id="ARBA00023315"/>
    </source>
</evidence>
<comment type="caution">
    <text evidence="10">The sequence shown here is derived from an EMBL/GenBank/DDBJ whole genome shotgun (WGS) entry which is preliminary data.</text>
</comment>
<dbReference type="Pfam" id="PF00795">
    <property type="entry name" value="CN_hydrolase"/>
    <property type="match status" value="1"/>
</dbReference>
<dbReference type="GO" id="GO:0016410">
    <property type="term" value="F:N-acyltransferase activity"/>
    <property type="evidence" value="ECO:0007669"/>
    <property type="project" value="UniProtKB-UniRule"/>
</dbReference>
<dbReference type="RefSeq" id="WP_133753913.1">
    <property type="nucleotide sequence ID" value="NZ_SOAW01000001.1"/>
</dbReference>
<keyword evidence="7 8" id="KW-0012">Acyltransferase</keyword>
<feature type="transmembrane region" description="Helical" evidence="8">
    <location>
        <begin position="65"/>
        <end position="84"/>
    </location>
</feature>
<dbReference type="SUPFAM" id="SSF56317">
    <property type="entry name" value="Carbon-nitrogen hydrolase"/>
    <property type="match status" value="1"/>
</dbReference>
<dbReference type="EC" id="2.3.1.269" evidence="8"/>
<evidence type="ECO:0000313" key="10">
    <source>
        <dbReference type="EMBL" id="TDT33387.1"/>
    </source>
</evidence>
<dbReference type="PANTHER" id="PTHR38686">
    <property type="entry name" value="APOLIPOPROTEIN N-ACYLTRANSFERASE"/>
    <property type="match status" value="1"/>
</dbReference>
<dbReference type="InterPro" id="IPR036526">
    <property type="entry name" value="C-N_Hydrolase_sf"/>
</dbReference>
<reference evidence="10 11" key="1">
    <citation type="submission" date="2019-03" db="EMBL/GenBank/DDBJ databases">
        <title>Genomic Encyclopedia of Archaeal and Bacterial Type Strains, Phase II (KMG-II): from individual species to whole genera.</title>
        <authorList>
            <person name="Goeker M."/>
        </authorList>
    </citation>
    <scope>NUCLEOTIDE SEQUENCE [LARGE SCALE GENOMIC DNA]</scope>
    <source>
        <strain evidence="10 11">DSM 24323</strain>
    </source>
</reference>
<dbReference type="EMBL" id="SOAW01000001">
    <property type="protein sequence ID" value="TDT33387.1"/>
    <property type="molecule type" value="Genomic_DNA"/>
</dbReference>
<keyword evidence="4 8" id="KW-0812">Transmembrane</keyword>
<dbReference type="UniPathway" id="UPA00666"/>
<sequence>MLLSPPAETTTSRPATNWRRVGVALLAGLAVGFGFEPFALWPLLLLGVAALSLLCRGRRPRQGFAIGYVFGLGMLTVSIGWVQVIAVPVAIALVAFESLFFGLLGIGLALASRLRWWPLWSAAVWTTCEFAYSRIPFDGFGWSRLGYAMVDTPLAGTLAFVGVSGLSFLTALAAQGLAAAVLAWPRGDRRRIVATGVGLTTLAIVIGLAARAWQPEPEAGTAGSVQVGIVQGNVDGVGLYAIGRARAVTNNHLSETVGLMAKVNSGQGLARPDFLLWPENSTDIDPTRDPQTRLTVQNAVAVAAVPILVGAVMQGPGEDERQTSALWWTPDGSIEARTDKQNLVPFGEYIPFRDQLLPLIPMLELVGSQGVPGTGPGVLDVTLNDGRQVRIGNVICFELAYDDTVAAATDSSQLFVVQSNNATYLGTGQLDQQFAITRARAMETRREVAIATTNALSGFVDRNGTIVWSTKAGTSDSTVVEMPLRTARTPAMVIGSQLSWALAGLGLLGVGMALLSRRRASK</sequence>
<evidence type="ECO:0000256" key="2">
    <source>
        <dbReference type="ARBA" id="ARBA00022475"/>
    </source>
</evidence>
<evidence type="ECO:0000313" key="11">
    <source>
        <dbReference type="Proteomes" id="UP000295371"/>
    </source>
</evidence>
<dbReference type="PANTHER" id="PTHR38686:SF1">
    <property type="entry name" value="APOLIPOPROTEIN N-ACYLTRANSFERASE"/>
    <property type="match status" value="1"/>
</dbReference>
<feature type="transmembrane region" description="Helical" evidence="8">
    <location>
        <begin position="90"/>
        <end position="110"/>
    </location>
</feature>
<evidence type="ECO:0000259" key="9">
    <source>
        <dbReference type="PROSITE" id="PS50263"/>
    </source>
</evidence>
<organism evidence="10 11">
    <name type="scientific">Naumannella halotolerans</name>
    <dbReference type="NCBI Taxonomy" id="993414"/>
    <lineage>
        <taxon>Bacteria</taxon>
        <taxon>Bacillati</taxon>
        <taxon>Actinomycetota</taxon>
        <taxon>Actinomycetes</taxon>
        <taxon>Propionibacteriales</taxon>
        <taxon>Propionibacteriaceae</taxon>
        <taxon>Naumannella</taxon>
    </lineage>
</organism>
<evidence type="ECO:0000256" key="6">
    <source>
        <dbReference type="ARBA" id="ARBA00023136"/>
    </source>
</evidence>
<dbReference type="Proteomes" id="UP000295371">
    <property type="component" value="Unassembled WGS sequence"/>
</dbReference>
<comment type="similarity">
    <text evidence="8">Belongs to the CN hydrolase family. Apolipoprotein N-acyltransferase subfamily.</text>
</comment>
<dbReference type="HAMAP" id="MF_01148">
    <property type="entry name" value="Lnt"/>
    <property type="match status" value="1"/>
</dbReference>
<keyword evidence="11" id="KW-1185">Reference proteome</keyword>
<dbReference type="PROSITE" id="PS50263">
    <property type="entry name" value="CN_HYDROLASE"/>
    <property type="match status" value="1"/>
</dbReference>
<dbReference type="AlphaFoldDB" id="A0A4R7J9V9"/>
<comment type="pathway">
    <text evidence="8">Protein modification; lipoprotein biosynthesis (N-acyl transfer).</text>
</comment>
<keyword evidence="5 8" id="KW-1133">Transmembrane helix</keyword>
<protein>
    <recommendedName>
        <fullName evidence="8">Apolipoprotein N-acyltransferase</fullName>
        <shortName evidence="8">ALP N-acyltransferase</shortName>
        <ecNumber evidence="8">2.3.1.269</ecNumber>
    </recommendedName>
</protein>
<dbReference type="CDD" id="cd07571">
    <property type="entry name" value="ALP_N-acyl_transferase"/>
    <property type="match status" value="1"/>
</dbReference>
<dbReference type="InterPro" id="IPR003010">
    <property type="entry name" value="C-N_Hydrolase"/>
</dbReference>
<comment type="catalytic activity">
    <reaction evidence="8">
        <text>N-terminal S-1,2-diacyl-sn-glyceryl-L-cysteinyl-[lipoprotein] + a glycerophospholipid = N-acyl-S-1,2-diacyl-sn-glyceryl-L-cysteinyl-[lipoprotein] + a 2-acyl-sn-glycero-3-phospholipid + H(+)</text>
        <dbReference type="Rhea" id="RHEA:48228"/>
        <dbReference type="Rhea" id="RHEA-COMP:14681"/>
        <dbReference type="Rhea" id="RHEA-COMP:14684"/>
        <dbReference type="ChEBI" id="CHEBI:15378"/>
        <dbReference type="ChEBI" id="CHEBI:136912"/>
        <dbReference type="ChEBI" id="CHEBI:140656"/>
        <dbReference type="ChEBI" id="CHEBI:140657"/>
        <dbReference type="ChEBI" id="CHEBI:140660"/>
        <dbReference type="EC" id="2.3.1.269"/>
    </reaction>
</comment>
<keyword evidence="3 8" id="KW-0808">Transferase</keyword>
<comment type="function">
    <text evidence="8">Catalyzes the phospholipid dependent N-acylation of the N-terminal cysteine of apolipoprotein, the last step in lipoprotein maturation.</text>
</comment>
<evidence type="ECO:0000256" key="8">
    <source>
        <dbReference type="HAMAP-Rule" id="MF_01148"/>
    </source>
</evidence>